<dbReference type="AlphaFoldDB" id="A0A8J4QAF0"/>
<feature type="region of interest" description="Disordered" evidence="1">
    <location>
        <begin position="1"/>
        <end position="28"/>
    </location>
</feature>
<gene>
    <name evidence="2" type="ORF">CMV_026963</name>
</gene>
<comment type="caution">
    <text evidence="2">The sequence shown here is derived from an EMBL/GenBank/DDBJ whole genome shotgun (WGS) entry which is preliminary data.</text>
</comment>
<accession>A0A8J4QAF0</accession>
<dbReference type="PANTHER" id="PTHR47188">
    <property type="entry name" value="PROTEIN TAR1"/>
    <property type="match status" value="1"/>
</dbReference>
<reference evidence="2" key="1">
    <citation type="submission" date="2020-03" db="EMBL/GenBank/DDBJ databases">
        <title>Castanea mollissima Vanexum genome sequencing.</title>
        <authorList>
            <person name="Staton M."/>
        </authorList>
    </citation>
    <scope>NUCLEOTIDE SEQUENCE</scope>
    <source>
        <tissue evidence="2">Leaf</tissue>
    </source>
</reference>
<organism evidence="2 3">
    <name type="scientific">Castanea mollissima</name>
    <name type="common">Chinese chestnut</name>
    <dbReference type="NCBI Taxonomy" id="60419"/>
    <lineage>
        <taxon>Eukaryota</taxon>
        <taxon>Viridiplantae</taxon>
        <taxon>Streptophyta</taxon>
        <taxon>Embryophyta</taxon>
        <taxon>Tracheophyta</taxon>
        <taxon>Spermatophyta</taxon>
        <taxon>Magnoliopsida</taxon>
        <taxon>eudicotyledons</taxon>
        <taxon>Gunneridae</taxon>
        <taxon>Pentapetalae</taxon>
        <taxon>rosids</taxon>
        <taxon>fabids</taxon>
        <taxon>Fagales</taxon>
        <taxon>Fagaceae</taxon>
        <taxon>Castanea</taxon>
    </lineage>
</organism>
<evidence type="ECO:0000313" key="3">
    <source>
        <dbReference type="Proteomes" id="UP000737018"/>
    </source>
</evidence>
<feature type="region of interest" description="Disordered" evidence="1">
    <location>
        <begin position="132"/>
        <end position="175"/>
    </location>
</feature>
<dbReference type="EMBL" id="JRKL02008578">
    <property type="protein sequence ID" value="KAF3946807.1"/>
    <property type="molecule type" value="Genomic_DNA"/>
</dbReference>
<sequence>GGQLDTLASPLDRKPCQPGRLGPGQLGSYNSRYSERLEYIPFAPMLKFDDRFARQNRCEPPPEFPLASPYSSIVHHLSGPTNCALTQILQKTSRPVDGAPTGRLKPLCQHPKLERGRTPALRQAAFLSPNRRIRQEAITHPRVPPSSSPFPSIRTDVGPHKASTPPETAEYQVHD</sequence>
<dbReference type="InterPro" id="IPR044792">
    <property type="entry name" value="TAR1"/>
</dbReference>
<dbReference type="PANTHER" id="PTHR47188:SF1">
    <property type="entry name" value="PROTEIN TAR1"/>
    <property type="match status" value="1"/>
</dbReference>
<protein>
    <submittedName>
        <fullName evidence="2">Uncharacterized protein</fullName>
    </submittedName>
</protein>
<dbReference type="OrthoDB" id="1686935at2759"/>
<name>A0A8J4QAF0_9ROSI</name>
<proteinExistence type="predicted"/>
<evidence type="ECO:0000313" key="2">
    <source>
        <dbReference type="EMBL" id="KAF3946807.1"/>
    </source>
</evidence>
<evidence type="ECO:0000256" key="1">
    <source>
        <dbReference type="SAM" id="MobiDB-lite"/>
    </source>
</evidence>
<feature type="non-terminal residue" evidence="2">
    <location>
        <position position="1"/>
    </location>
</feature>
<dbReference type="GO" id="GO:0043457">
    <property type="term" value="P:regulation of cellular respiration"/>
    <property type="evidence" value="ECO:0007669"/>
    <property type="project" value="InterPro"/>
</dbReference>
<dbReference type="Proteomes" id="UP000737018">
    <property type="component" value="Unassembled WGS sequence"/>
</dbReference>
<keyword evidence="3" id="KW-1185">Reference proteome</keyword>